<dbReference type="PANTHER" id="PTHR14513">
    <property type="entry name" value="PROTECTION OF TELOMERES 1"/>
    <property type="match status" value="1"/>
</dbReference>
<gene>
    <name evidence="11" type="ORF">GX50_05142</name>
</gene>
<dbReference type="GO" id="GO:0000783">
    <property type="term" value="C:nuclear telomere cap complex"/>
    <property type="evidence" value="ECO:0007669"/>
    <property type="project" value="TreeGrafter"/>
</dbReference>
<dbReference type="GO" id="GO:0010521">
    <property type="term" value="F:telomerase inhibitor activity"/>
    <property type="evidence" value="ECO:0007669"/>
    <property type="project" value="TreeGrafter"/>
</dbReference>
<name>A0A2B7ZFW1_9EURO</name>
<evidence type="ECO:0000256" key="6">
    <source>
        <dbReference type="ARBA" id="ARBA00022895"/>
    </source>
</evidence>
<dbReference type="InterPro" id="IPR011564">
    <property type="entry name" value="Telomer_end-bd_POT1/Cdc13"/>
</dbReference>
<keyword evidence="8" id="KW-0539">Nucleus</keyword>
<dbReference type="PANTHER" id="PTHR14513:SF0">
    <property type="entry name" value="PROTECTION OF TELOMERES PROTEIN 1"/>
    <property type="match status" value="1"/>
</dbReference>
<feature type="region of interest" description="Disordered" evidence="9">
    <location>
        <begin position="350"/>
        <end position="370"/>
    </location>
</feature>
<evidence type="ECO:0000256" key="9">
    <source>
        <dbReference type="SAM" id="MobiDB-lite"/>
    </source>
</evidence>
<protein>
    <recommendedName>
        <fullName evidence="4">Protection of telomeres protein 1</fullName>
    </recommendedName>
</protein>
<evidence type="ECO:0000256" key="4">
    <source>
        <dbReference type="ARBA" id="ARBA00015253"/>
    </source>
</evidence>
<dbReference type="VEuPathDB" id="FungiDB:EMCG_04619"/>
<keyword evidence="6" id="KW-0779">Telomere</keyword>
<comment type="caution">
    <text evidence="11">The sequence shown here is derived from an EMBL/GenBank/DDBJ whole genome shotgun (WGS) entry which is preliminary data.</text>
</comment>
<dbReference type="InterPro" id="IPR028389">
    <property type="entry name" value="POT1"/>
</dbReference>
<dbReference type="AlphaFoldDB" id="A0A2B7ZFW1"/>
<evidence type="ECO:0000313" key="11">
    <source>
        <dbReference type="EMBL" id="PGH32073.1"/>
    </source>
</evidence>
<dbReference type="InterPro" id="IPR032042">
    <property type="entry name" value="POT1PC"/>
</dbReference>
<sequence>MVPSIPLGFDDIQTALSKRDRLVNIIAVVVDALPPTLSGGSSYVSTFTLKDNDFSSEAWNGLKIRYFNNDESYLPAPQHGDVVLLRQIKLRPYQGGVIGLCSQRDCTPWIIFSKGPNPKVISQITMRPGTRDLTSIEKSYALALIGMEGTISTNHQPFQVQQATTPAPSRPLVNKPTTPRGRPKFSLIKDLSCGIFVDLVTQVVKTFPEDYQRFLLYVTDYTQNKQLFNYTSKEGGPHDGDEYGYTSRSNRDWPGPYGQMTLQVTLWEPHSQYARQNIKENDFVLLQNVNIKMGRMSGVMEGSLHTDRRYPEKIQVIPMNDNDSDEDIKKLVKRKLEYWKRIRAENTGFHGNDINKRKAAENDEQPRNLAKKAKKRLAEQKKRLWERSKRDEDQPEIATSFQAKRDQLNDYIRAYNPSVPCRSISDILSNESHTNISPDGIEYRLPFQNLRYKASVRVVDFFPPKLEDFAVQYDVERAMLSDTEGSVSSTDENERDSCKRWEWRFCLLVEDAGPGTHYNRNGPRERMKLYVSNNDAVFLLHLDAVNLREDPATLSDLREKLFILWGDLEERKSANNTAASNSSSNANGNAPNPDPKKEIASASTKPFICCIKEFGVKSSRSSDEGTSADDDECGFGWKRRFCLFGTTIV</sequence>
<dbReference type="SMART" id="SM00976">
    <property type="entry name" value="Telo_bind"/>
    <property type="match status" value="1"/>
</dbReference>
<organism evidence="11 12">
    <name type="scientific">[Emmonsia] crescens</name>
    <dbReference type="NCBI Taxonomy" id="73230"/>
    <lineage>
        <taxon>Eukaryota</taxon>
        <taxon>Fungi</taxon>
        <taxon>Dikarya</taxon>
        <taxon>Ascomycota</taxon>
        <taxon>Pezizomycotina</taxon>
        <taxon>Eurotiomycetes</taxon>
        <taxon>Eurotiomycetidae</taxon>
        <taxon>Onygenales</taxon>
        <taxon>Ajellomycetaceae</taxon>
        <taxon>Emergomyces</taxon>
    </lineage>
</organism>
<keyword evidence="7" id="KW-0238">DNA-binding</keyword>
<comment type="similarity">
    <text evidence="3">Belongs to the telombin family.</text>
</comment>
<comment type="subcellular location">
    <subcellularLocation>
        <location evidence="2">Chromosome</location>
        <location evidence="2">Telomere</location>
    </subcellularLocation>
    <subcellularLocation>
        <location evidence="1">Nucleus</location>
    </subcellularLocation>
</comment>
<feature type="compositionally biased region" description="Basic and acidic residues" evidence="9">
    <location>
        <begin position="353"/>
        <end position="366"/>
    </location>
</feature>
<evidence type="ECO:0000259" key="10">
    <source>
        <dbReference type="SMART" id="SM00976"/>
    </source>
</evidence>
<dbReference type="Pfam" id="PF16686">
    <property type="entry name" value="POT1PC"/>
    <property type="match status" value="1"/>
</dbReference>
<dbReference type="STRING" id="73230.A0A2B7ZFW1"/>
<evidence type="ECO:0000256" key="7">
    <source>
        <dbReference type="ARBA" id="ARBA00023125"/>
    </source>
</evidence>
<evidence type="ECO:0000256" key="5">
    <source>
        <dbReference type="ARBA" id="ARBA00022454"/>
    </source>
</evidence>
<dbReference type="GO" id="GO:0032210">
    <property type="term" value="P:regulation of telomere maintenance via telomerase"/>
    <property type="evidence" value="ECO:0007669"/>
    <property type="project" value="TreeGrafter"/>
</dbReference>
<feature type="region of interest" description="Disordered" evidence="9">
    <location>
        <begin position="575"/>
        <end position="599"/>
    </location>
</feature>
<dbReference type="CDD" id="cd04497">
    <property type="entry name" value="hPOT1_OB1_like"/>
    <property type="match status" value="1"/>
</dbReference>
<reference evidence="11 12" key="1">
    <citation type="submission" date="2017-10" db="EMBL/GenBank/DDBJ databases">
        <title>Comparative genomics in systemic dimorphic fungi from Ajellomycetaceae.</title>
        <authorList>
            <person name="Munoz J.F."/>
            <person name="Mcewen J.G."/>
            <person name="Clay O.K."/>
            <person name="Cuomo C.A."/>
        </authorList>
    </citation>
    <scope>NUCLEOTIDE SEQUENCE [LARGE SCALE GENOMIC DNA]</scope>
    <source>
        <strain evidence="11 12">UAMH4076</strain>
    </source>
</reference>
<evidence type="ECO:0000256" key="8">
    <source>
        <dbReference type="ARBA" id="ARBA00023242"/>
    </source>
</evidence>
<keyword evidence="12" id="KW-1185">Reference proteome</keyword>
<dbReference type="GO" id="GO:0098505">
    <property type="term" value="F:G-rich strand telomeric DNA binding"/>
    <property type="evidence" value="ECO:0007669"/>
    <property type="project" value="TreeGrafter"/>
</dbReference>
<keyword evidence="5" id="KW-0158">Chromosome</keyword>
<dbReference type="GO" id="GO:0016233">
    <property type="term" value="P:telomere capping"/>
    <property type="evidence" value="ECO:0007669"/>
    <property type="project" value="TreeGrafter"/>
</dbReference>
<dbReference type="SUPFAM" id="SSF50249">
    <property type="entry name" value="Nucleic acid-binding proteins"/>
    <property type="match status" value="2"/>
</dbReference>
<dbReference type="Gene3D" id="2.40.50.140">
    <property type="entry name" value="Nucleic acid-binding proteins"/>
    <property type="match status" value="2"/>
</dbReference>
<dbReference type="InterPro" id="IPR012340">
    <property type="entry name" value="NA-bd_OB-fold"/>
</dbReference>
<evidence type="ECO:0000313" key="12">
    <source>
        <dbReference type="Proteomes" id="UP000226031"/>
    </source>
</evidence>
<evidence type="ECO:0000256" key="1">
    <source>
        <dbReference type="ARBA" id="ARBA00004123"/>
    </source>
</evidence>
<feature type="domain" description="Telomeric single stranded DNA binding POT1/Cdc13" evidence="10">
    <location>
        <begin position="9"/>
        <end position="148"/>
    </location>
</feature>
<evidence type="ECO:0000256" key="3">
    <source>
        <dbReference type="ARBA" id="ARBA00008442"/>
    </source>
</evidence>
<accession>A0A2B7ZFW1</accession>
<dbReference type="Proteomes" id="UP000226031">
    <property type="component" value="Unassembled WGS sequence"/>
</dbReference>
<dbReference type="FunFam" id="2.40.50.140:FF:000303">
    <property type="entry name" value="Protection of telomeres protein 1"/>
    <property type="match status" value="1"/>
</dbReference>
<evidence type="ECO:0000256" key="2">
    <source>
        <dbReference type="ARBA" id="ARBA00004574"/>
    </source>
</evidence>
<proteinExistence type="inferred from homology"/>
<dbReference type="Pfam" id="PF02765">
    <property type="entry name" value="POT1"/>
    <property type="match status" value="1"/>
</dbReference>
<dbReference type="EMBL" id="PDND01000105">
    <property type="protein sequence ID" value="PGH32073.1"/>
    <property type="molecule type" value="Genomic_DNA"/>
</dbReference>
<feature type="compositionally biased region" description="Low complexity" evidence="9">
    <location>
        <begin position="575"/>
        <end position="591"/>
    </location>
</feature>